<feature type="transmembrane region" description="Helical" evidence="1">
    <location>
        <begin position="214"/>
        <end position="235"/>
    </location>
</feature>
<reference evidence="2 3" key="1">
    <citation type="submission" date="2016-10" db="EMBL/GenBank/DDBJ databases">
        <authorList>
            <person name="de Groot N.N."/>
        </authorList>
    </citation>
    <scope>NUCLEOTIDE SEQUENCE [LARGE SCALE GENOMIC DNA]</scope>
    <source>
        <strain evidence="2 3">CGMCC 1.7727</strain>
    </source>
</reference>
<sequence length="245" mass="28144">MWKESWIITKNELMILWQSFLGTLLATILIGMMSASLLEQMVPVLTDEEHLYSSIPLDILFLFLTPCYSTIFLSSPYLSFKTIKEDPFGKRMALYRAMPVSTSILAGSRLLLMIVTFVALSITYYISITFSLSDSFYQLVTMETYIPFIVFWLGYSLLIGSLNVYIEYGTNGKILYIFSFLYGLVMVTVIIIFWTIWNSGMVEAVLKMVNQTGWLSAVLMLILGIISFICWGMLLKKRLNNRDYL</sequence>
<dbReference type="OrthoDB" id="2380965at2"/>
<dbReference type="STRING" id="531814.SAMN04487944_10971"/>
<keyword evidence="1" id="KW-0472">Membrane</keyword>
<feature type="transmembrane region" description="Helical" evidence="1">
    <location>
        <begin position="145"/>
        <end position="166"/>
    </location>
</feature>
<gene>
    <name evidence="2" type="ORF">SAMN04487944_10971</name>
</gene>
<evidence type="ECO:0000313" key="3">
    <source>
        <dbReference type="Proteomes" id="UP000199687"/>
    </source>
</evidence>
<evidence type="ECO:0000313" key="2">
    <source>
        <dbReference type="EMBL" id="SER74165.1"/>
    </source>
</evidence>
<dbReference type="RefSeq" id="WP_089740748.1">
    <property type="nucleotide sequence ID" value="NZ_FOGL01000009.1"/>
</dbReference>
<feature type="transmembrane region" description="Helical" evidence="1">
    <location>
        <begin position="20"/>
        <end position="39"/>
    </location>
</feature>
<feature type="transmembrane region" description="Helical" evidence="1">
    <location>
        <begin position="59"/>
        <end position="80"/>
    </location>
</feature>
<evidence type="ECO:0000256" key="1">
    <source>
        <dbReference type="SAM" id="Phobius"/>
    </source>
</evidence>
<name>A0A1H9RNT8_9BACI</name>
<dbReference type="AlphaFoldDB" id="A0A1H9RNT8"/>
<feature type="transmembrane region" description="Helical" evidence="1">
    <location>
        <begin position="173"/>
        <end position="194"/>
    </location>
</feature>
<proteinExistence type="predicted"/>
<keyword evidence="1" id="KW-0812">Transmembrane</keyword>
<organism evidence="2 3">
    <name type="scientific">Gracilibacillus ureilyticus</name>
    <dbReference type="NCBI Taxonomy" id="531814"/>
    <lineage>
        <taxon>Bacteria</taxon>
        <taxon>Bacillati</taxon>
        <taxon>Bacillota</taxon>
        <taxon>Bacilli</taxon>
        <taxon>Bacillales</taxon>
        <taxon>Bacillaceae</taxon>
        <taxon>Gracilibacillus</taxon>
    </lineage>
</organism>
<feature type="transmembrane region" description="Helical" evidence="1">
    <location>
        <begin position="100"/>
        <end position="125"/>
    </location>
</feature>
<keyword evidence="3" id="KW-1185">Reference proteome</keyword>
<accession>A0A1H9RNT8</accession>
<evidence type="ECO:0008006" key="4">
    <source>
        <dbReference type="Google" id="ProtNLM"/>
    </source>
</evidence>
<protein>
    <recommendedName>
        <fullName evidence="4">ABC-2 family transporter protein</fullName>
    </recommendedName>
</protein>
<dbReference type="Proteomes" id="UP000199687">
    <property type="component" value="Unassembled WGS sequence"/>
</dbReference>
<keyword evidence="1" id="KW-1133">Transmembrane helix</keyword>
<dbReference type="EMBL" id="FOGL01000009">
    <property type="protein sequence ID" value="SER74165.1"/>
    <property type="molecule type" value="Genomic_DNA"/>
</dbReference>